<organism evidence="3 4">
    <name type="scientific">Ceratocystis fimbriata CBS 114723</name>
    <dbReference type="NCBI Taxonomy" id="1035309"/>
    <lineage>
        <taxon>Eukaryota</taxon>
        <taxon>Fungi</taxon>
        <taxon>Dikarya</taxon>
        <taxon>Ascomycota</taxon>
        <taxon>Pezizomycotina</taxon>
        <taxon>Sordariomycetes</taxon>
        <taxon>Hypocreomycetidae</taxon>
        <taxon>Microascales</taxon>
        <taxon>Ceratocystidaceae</taxon>
        <taxon>Ceratocystis</taxon>
    </lineage>
</organism>
<feature type="region of interest" description="Disordered" evidence="1">
    <location>
        <begin position="1"/>
        <end position="20"/>
    </location>
</feature>
<comment type="caution">
    <text evidence="3">The sequence shown here is derived from an EMBL/GenBank/DDBJ whole genome shotgun (WGS) entry which is preliminary data.</text>
</comment>
<dbReference type="EMBL" id="APWK03000181">
    <property type="protein sequence ID" value="PHH49644.1"/>
    <property type="molecule type" value="Genomic_DNA"/>
</dbReference>
<dbReference type="Proteomes" id="UP000222788">
    <property type="component" value="Unassembled WGS sequence"/>
</dbReference>
<keyword evidence="2" id="KW-0812">Transmembrane</keyword>
<proteinExistence type="predicted"/>
<reference evidence="3 4" key="1">
    <citation type="journal article" date="2013" name="Fungal Biol.">
        <title>Analysis of microsatellite markers in the genome of the plant pathogen Ceratocystis fimbriata.</title>
        <authorList>
            <person name="Simpson M.C."/>
            <person name="Wilken P.M."/>
            <person name="Coetzee M.P."/>
            <person name="Wingfield M.J."/>
            <person name="Wingfield B.D."/>
        </authorList>
    </citation>
    <scope>NUCLEOTIDE SEQUENCE [LARGE SCALE GENOMIC DNA]</scope>
    <source>
        <strain evidence="3 4">CBS 114723</strain>
    </source>
</reference>
<gene>
    <name evidence="3" type="ORF">CFIMG_007706RA00001</name>
</gene>
<sequence>MDVSWDKTSPRENRESRPVNNRGQCPWVGCISKGAPRELTHHSHLYKSFASFSHYSEFCPRSIFNYALSLLLFILASVYKMRVTAITALLAAAVVMAIPSPTLEDEPAKVVVRHAPTYREDRGMNYTDPIIDDFDDTV</sequence>
<feature type="compositionally biased region" description="Basic and acidic residues" evidence="1">
    <location>
        <begin position="1"/>
        <end position="17"/>
    </location>
</feature>
<evidence type="ECO:0000256" key="1">
    <source>
        <dbReference type="SAM" id="MobiDB-lite"/>
    </source>
</evidence>
<accession>A0A2C5WVI1</accession>
<evidence type="ECO:0000313" key="4">
    <source>
        <dbReference type="Proteomes" id="UP000222788"/>
    </source>
</evidence>
<dbReference type="AlphaFoldDB" id="A0A2C5WVI1"/>
<protein>
    <submittedName>
        <fullName evidence="3">Uncharacterized protein</fullName>
    </submittedName>
</protein>
<evidence type="ECO:0000313" key="3">
    <source>
        <dbReference type="EMBL" id="PHH49644.1"/>
    </source>
</evidence>
<feature type="transmembrane region" description="Helical" evidence="2">
    <location>
        <begin position="63"/>
        <end position="79"/>
    </location>
</feature>
<name>A0A2C5WVI1_9PEZI</name>
<keyword evidence="2" id="KW-1133">Transmembrane helix</keyword>
<reference evidence="3 4" key="2">
    <citation type="journal article" date="2013" name="IMA Fungus">
        <title>IMA Genome-F 1: Ceratocystis fimbriata: Draft nuclear genome sequence for the plant pathogen, Ceratocystis fimbriata.</title>
        <authorList>
            <person name="Wilken P.M."/>
            <person name="Steenkamp E.T."/>
            <person name="Wingfield M.J."/>
            <person name="de Beer Z.W."/>
            <person name="Wingfield B.D."/>
        </authorList>
    </citation>
    <scope>NUCLEOTIDE SEQUENCE [LARGE SCALE GENOMIC DNA]</scope>
    <source>
        <strain evidence="3 4">CBS 114723</strain>
    </source>
</reference>
<keyword evidence="4" id="KW-1185">Reference proteome</keyword>
<keyword evidence="2" id="KW-0472">Membrane</keyword>
<evidence type="ECO:0000256" key="2">
    <source>
        <dbReference type="SAM" id="Phobius"/>
    </source>
</evidence>